<dbReference type="InterPro" id="IPR044201">
    <property type="entry name" value="DVR-like"/>
</dbReference>
<dbReference type="PANTHER" id="PTHR47378:SF1">
    <property type="entry name" value="DIVINYL CHLOROPHYLLIDE A 8-VINYL-REDUCTASE, CHLOROPLASTIC"/>
    <property type="match status" value="1"/>
</dbReference>
<dbReference type="UniPathway" id="UPA00668"/>
<feature type="domain" description="NAD(P)-binding" evidence="9">
    <location>
        <begin position="68"/>
        <end position="256"/>
    </location>
</feature>
<proteinExistence type="predicted"/>
<accession>A0A2U2N3Z1</accession>
<evidence type="ECO:0000256" key="1">
    <source>
        <dbReference type="ARBA" id="ARBA00005173"/>
    </source>
</evidence>
<protein>
    <recommendedName>
        <fullName evidence="7">Divinyl chlorophyllide a 8-vinyl-reductase, chloroplastic</fullName>
        <ecNumber evidence="6">1.3.1.75</ecNumber>
    </recommendedName>
</protein>
<evidence type="ECO:0000313" key="10">
    <source>
        <dbReference type="EMBL" id="PWG63896.1"/>
    </source>
</evidence>
<comment type="caution">
    <text evidence="10">The sequence shown here is derived from an EMBL/GenBank/DDBJ whole genome shotgun (WGS) entry which is preliminary data.</text>
</comment>
<sequence length="380" mass="41259">MGVLRRKCHVKLTPPASFLLDADQWEVPTDARATATEGAARRPGAGSGIRRSATVTASHHGLRIIVAGATGYIGRHVARELIGRGHRVVSLARATRQPLPPELAGSEVRTAEVCDSASLAREGFAGEPVDAVVSCIASRSGGITDAWRVDYAANRKLLAAARAAGVRQFLLLSAICVQKPRLAFQHAKLAFEQALQASELNWTIVRPTAFYKSLAGQVPRVRAGKPYLLFGDGGTACRPISERDLAAFMADCLENPSRQRRILPIGGPDPALTARERGELLFELTGRRPRFRRIPIRLLDTLIPTLDALACAAPRLSDKAEFARIARYYATEDMLWLDPATGRYDAAATPATGRDTLSDFYRRVLREGMAGQELGEQGIF</sequence>
<evidence type="ECO:0000256" key="6">
    <source>
        <dbReference type="ARBA" id="ARBA00024059"/>
    </source>
</evidence>
<dbReference type="Proteomes" id="UP000245474">
    <property type="component" value="Unassembled WGS sequence"/>
</dbReference>
<keyword evidence="11" id="KW-1185">Reference proteome</keyword>
<comment type="pathway">
    <text evidence="1">Porphyrin-containing compound metabolism; chlorophyll biosynthesis.</text>
</comment>
<evidence type="ECO:0000313" key="11">
    <source>
        <dbReference type="Proteomes" id="UP000245474"/>
    </source>
</evidence>
<evidence type="ECO:0000256" key="7">
    <source>
        <dbReference type="ARBA" id="ARBA00024089"/>
    </source>
</evidence>
<dbReference type="EC" id="1.3.1.75" evidence="6"/>
<keyword evidence="2" id="KW-0521">NADP</keyword>
<dbReference type="GO" id="GO:0033728">
    <property type="term" value="F:3,8-divinyl protochlorophyllide a 8-vinyl-reductase (NADPH) activity"/>
    <property type="evidence" value="ECO:0007669"/>
    <property type="project" value="UniProtKB-EC"/>
</dbReference>
<organism evidence="10 11">
    <name type="scientific">Sediminicurvatus halobius</name>
    <dbReference type="NCBI Taxonomy" id="2182432"/>
    <lineage>
        <taxon>Bacteria</taxon>
        <taxon>Pseudomonadati</taxon>
        <taxon>Pseudomonadota</taxon>
        <taxon>Gammaproteobacteria</taxon>
        <taxon>Chromatiales</taxon>
        <taxon>Ectothiorhodospiraceae</taxon>
        <taxon>Sediminicurvatus</taxon>
    </lineage>
</organism>
<dbReference type="SUPFAM" id="SSF51735">
    <property type="entry name" value="NAD(P)-binding Rossmann-fold domains"/>
    <property type="match status" value="1"/>
</dbReference>
<reference evidence="10 11" key="1">
    <citation type="submission" date="2018-05" db="EMBL/GenBank/DDBJ databases">
        <title>Spiribacter halobius sp. nov., a moderately halophilic bacterium isolated from marine solar saltern.</title>
        <authorList>
            <person name="Zheng W.-S."/>
            <person name="Lu D.-C."/>
            <person name="Du Z.-J."/>
        </authorList>
    </citation>
    <scope>NUCLEOTIDE SEQUENCE [LARGE SCALE GENOMIC DNA]</scope>
    <source>
        <strain evidence="10 11">E85</strain>
    </source>
</reference>
<keyword evidence="5" id="KW-0149">Chlorophyll biosynthesis</keyword>
<evidence type="ECO:0000256" key="4">
    <source>
        <dbReference type="ARBA" id="ARBA00023002"/>
    </source>
</evidence>
<dbReference type="CDD" id="cd05243">
    <property type="entry name" value="SDR_a5"/>
    <property type="match status" value="1"/>
</dbReference>
<dbReference type="Pfam" id="PF13460">
    <property type="entry name" value="NAD_binding_10"/>
    <property type="match status" value="1"/>
</dbReference>
<dbReference type="Gene3D" id="3.40.50.720">
    <property type="entry name" value="NAD(P)-binding Rossmann-like Domain"/>
    <property type="match status" value="1"/>
</dbReference>
<evidence type="ECO:0000256" key="5">
    <source>
        <dbReference type="ARBA" id="ARBA00023171"/>
    </source>
</evidence>
<evidence type="ECO:0000256" key="2">
    <source>
        <dbReference type="ARBA" id="ARBA00022857"/>
    </source>
</evidence>
<dbReference type="OrthoDB" id="9778052at2"/>
<dbReference type="PANTHER" id="PTHR47378">
    <property type="entry name" value="DIVINYL CHLOROPHYLLIDE A 8-VINYL-REDUCTASE, CHLOROPLASTIC"/>
    <property type="match status" value="1"/>
</dbReference>
<dbReference type="GO" id="GO:0015995">
    <property type="term" value="P:chlorophyll biosynthetic process"/>
    <property type="evidence" value="ECO:0007669"/>
    <property type="project" value="UniProtKB-UniPathway"/>
</dbReference>
<evidence type="ECO:0000259" key="9">
    <source>
        <dbReference type="Pfam" id="PF13460"/>
    </source>
</evidence>
<gene>
    <name evidence="10" type="ORF">DEM34_06765</name>
</gene>
<evidence type="ECO:0000256" key="8">
    <source>
        <dbReference type="ARBA" id="ARBA00049498"/>
    </source>
</evidence>
<dbReference type="EMBL" id="QFFI01000008">
    <property type="protein sequence ID" value="PWG63896.1"/>
    <property type="molecule type" value="Genomic_DNA"/>
</dbReference>
<keyword evidence="3" id="KW-0809">Transit peptide</keyword>
<evidence type="ECO:0000256" key="3">
    <source>
        <dbReference type="ARBA" id="ARBA00022946"/>
    </source>
</evidence>
<name>A0A2U2N3Z1_9GAMM</name>
<dbReference type="InterPro" id="IPR036291">
    <property type="entry name" value="NAD(P)-bd_dom_sf"/>
</dbReference>
<keyword evidence="4" id="KW-0560">Oxidoreductase</keyword>
<dbReference type="AlphaFoldDB" id="A0A2U2N3Z1"/>
<dbReference type="InterPro" id="IPR016040">
    <property type="entry name" value="NAD(P)-bd_dom"/>
</dbReference>
<comment type="catalytic activity">
    <reaction evidence="8">
        <text>protochlorophyllide a + NADP(+) = 3,8-divinyl protochlorophyllide a + NADPH + H(+)</text>
        <dbReference type="Rhea" id="RHEA:48884"/>
        <dbReference type="ChEBI" id="CHEBI:15378"/>
        <dbReference type="ChEBI" id="CHEBI:57783"/>
        <dbReference type="ChEBI" id="CHEBI:58349"/>
        <dbReference type="ChEBI" id="CHEBI:58632"/>
        <dbReference type="ChEBI" id="CHEBI:83350"/>
        <dbReference type="EC" id="1.3.1.75"/>
    </reaction>
</comment>